<sequence>MSDQQLDPIIHAPSRLRIMTILTGMDENDSPSFPKSKQQLGVANGNLSVHLTKLEQAEYVAIEKTFEGHKLATYVSVTAKGERKKSVLPIS</sequence>
<dbReference type="InterPro" id="IPR036390">
    <property type="entry name" value="WH_DNA-bd_sf"/>
</dbReference>
<proteinExistence type="predicted"/>
<dbReference type="InterPro" id="IPR027395">
    <property type="entry name" value="WH_DNA-bd_dom"/>
</dbReference>
<accession>A0A086ZFK6</accession>
<protein>
    <submittedName>
        <fullName evidence="2">Transcriptional regulator</fullName>
    </submittedName>
</protein>
<dbReference type="PANTHER" id="PTHR37318">
    <property type="entry name" value="BSL7504 PROTEIN"/>
    <property type="match status" value="1"/>
</dbReference>
<dbReference type="SUPFAM" id="SSF46785">
    <property type="entry name" value="Winged helix' DNA-binding domain"/>
    <property type="match status" value="1"/>
</dbReference>
<dbReference type="EMBL" id="JGYP01000003">
    <property type="protein sequence ID" value="KFI45306.1"/>
    <property type="molecule type" value="Genomic_DNA"/>
</dbReference>
<name>A0A086ZFK6_9BIFI</name>
<dbReference type="RefSeq" id="WP_052118252.1">
    <property type="nucleotide sequence ID" value="NZ_JDUS01000023.1"/>
</dbReference>
<dbReference type="Gene3D" id="1.10.10.10">
    <property type="entry name" value="Winged helix-like DNA-binding domain superfamily/Winged helix DNA-binding domain"/>
    <property type="match status" value="1"/>
</dbReference>
<evidence type="ECO:0000313" key="3">
    <source>
        <dbReference type="Proteomes" id="UP000029096"/>
    </source>
</evidence>
<gene>
    <name evidence="2" type="ORF">BBOH_1669</name>
</gene>
<feature type="domain" description="Winged helix DNA-binding" evidence="1">
    <location>
        <begin position="15"/>
        <end position="82"/>
    </location>
</feature>
<organism evidence="2 3">
    <name type="scientific">Bifidobacterium bohemicum DSM 22767</name>
    <dbReference type="NCBI Taxonomy" id="1437606"/>
    <lineage>
        <taxon>Bacteria</taxon>
        <taxon>Bacillati</taxon>
        <taxon>Actinomycetota</taxon>
        <taxon>Actinomycetes</taxon>
        <taxon>Bifidobacteriales</taxon>
        <taxon>Bifidobacteriaceae</taxon>
        <taxon>Bifidobacterium</taxon>
    </lineage>
</organism>
<reference evidence="2 3" key="1">
    <citation type="submission" date="2014-03" db="EMBL/GenBank/DDBJ databases">
        <title>Genomics of Bifidobacteria.</title>
        <authorList>
            <person name="Ventura M."/>
            <person name="Milani C."/>
            <person name="Lugli G.A."/>
        </authorList>
    </citation>
    <scope>NUCLEOTIDE SEQUENCE [LARGE SCALE GENOMIC DNA]</scope>
    <source>
        <strain evidence="2 3">DSM 22767</strain>
    </source>
</reference>
<evidence type="ECO:0000259" key="1">
    <source>
        <dbReference type="Pfam" id="PF13601"/>
    </source>
</evidence>
<dbReference type="InterPro" id="IPR036388">
    <property type="entry name" value="WH-like_DNA-bd_sf"/>
</dbReference>
<keyword evidence="3" id="KW-1185">Reference proteome</keyword>
<dbReference type="STRING" id="1437606.BBOH_1669"/>
<comment type="caution">
    <text evidence="2">The sequence shown here is derived from an EMBL/GenBank/DDBJ whole genome shotgun (WGS) entry which is preliminary data.</text>
</comment>
<dbReference type="AlphaFoldDB" id="A0A086ZFK6"/>
<dbReference type="eggNOG" id="COG1846">
    <property type="taxonomic scope" value="Bacteria"/>
</dbReference>
<dbReference type="PANTHER" id="PTHR37318:SF1">
    <property type="entry name" value="BSL7504 PROTEIN"/>
    <property type="match status" value="1"/>
</dbReference>
<evidence type="ECO:0000313" key="2">
    <source>
        <dbReference type="EMBL" id="KFI45306.1"/>
    </source>
</evidence>
<dbReference type="Pfam" id="PF13601">
    <property type="entry name" value="HTH_34"/>
    <property type="match status" value="1"/>
</dbReference>
<dbReference type="Proteomes" id="UP000029096">
    <property type="component" value="Unassembled WGS sequence"/>
</dbReference>